<dbReference type="InterPro" id="IPR024420">
    <property type="entry name" value="TRAPP_III_complex_Trs85"/>
</dbReference>
<sequence>MSSPPPPPPPPPPARAPLPPPPAFDLSKIGFSPTGTTPPKSINPNAVASKGVLPPPPTMDAVGQKLLPSPLPLPPKPVVPPVTVAPPPPPPPPPPPQPTVALGTPQPIPPPPMAAPAPMTIRTTPPPPLAPHPFLSSVPPPPPPPAPRSNTSEETKPHETTETIPALSSAPNSAPPSGGYSTTSAPSSGGGAFNYLSNATSAALSVAHEAITQPSPSLSRKVTEEPAPKGGGQVHPQQIRDTQLRQTITPPPPTTRPSVSYTSIPHLSILAPRQIQIPILLIPTTTAKDMANKNNVSLSQLFTSLGNSITPPQNHLSSAIAPRLPPFRSVNKSITLNWEDVKLYFVESGEEGHDYTPDLETKQETFEEKLYQSCKIWKADGNLEKELEELETRTKDLLESKEEEKSVQKNAKEAYALTSPPTIPWLLRFRSTLDHTSSFHSLHDYFTNPPVCILIASTGDKLGGSTNPIDCLAELANKHHLPKSFSNGLLDPQALRREFVLLHDEVDGPATFDDAKALREMQARFGMGCCAIIRINSEKGEEGEEEDIWENWTGAFWSYYNQTVSEQGENPPPKKKRGLCLSVNDKLAIRRYIATMITAGLLPALERRISTLNMNVSNAKKGVKNVFKNLLFRGKKDTGLSNASVHGFSGVSTHGRASFTAAKSVGGEPEVRYRFDSIEAQVRLLADTLFLMRDYEASLSMYKLVKDDYKHDRCLLHYASVHEMMGLCYYLLDPYGTRYSRDFFNMMETALYNYARAAEEETVAAGPAIGGSSGGRPTLAPTATRLATRLCLVLTSTKQMYNNRHMEIADLLASASSHETPLGAAVLLEQSSSHYFQSGMYRKYAFHMLMAGHMFRSAEQEQHAFRCFTSALYVYHGGKWDELHNHLRSSLAAQLYSMGRMSVALQLYAKLVGTTGGGRVSVRSQQKFLSHLVDICRGFKDDALIGADRMWDADDDDGSTKKTNDKSNSTVNAFEDVLRVTPDAMRLLEIPNMDLPRVLDSSLAVSVEDAAVAGDRGATLTFGTVSPGTESVWQDLMCSVQAELRADAENNDDIETVIDEIDKEKADLAFLARSKERAGASAAAPEVRARMEPLTVKFAMSNPLSVQIQLSEIQLVARLTSSENGRVCTSEGAVVIPGKEGERSKTWSFHSSRKAFVMGDFTRTSPTKGDDDEDGDKPWVSPNDDEEGPFFVVDKTNLAVDPGTSTEVKLSICPLVTGDLEIVGVRCKLFNELWVYHPFHVVGPLLQNTRMNRANRARGESYLLKSKIEHDMPSLTVDIVPHGGKGDATVLQGQISSWTLRISNLGTAPASNVTLKTNAPWMNIAQTNRKETRATSHCIGPSGTLMRLPLEKKTAEDGIDNDDYVKSDVISPGQTVEVPVHVRTSGGGRQELYMLFRYELSNGDVVSTALNSSSPSSSKQKWLRKMISVPVYPSLTLSAVLMPSYWKKREHILSIEMTNYRSDRQTSLEINLDKICIASRYYRVQQLPDQLGESDLYPSNAQQQQLYGMPASLLQIGWQERVTMHYLIIPFEDEEEAKYTLSQCHLVGENSNSSGTSLFNESEITDFVCLEHAHERFKTALDAHEKEMARRAAEQEESNQPRHVAQIRREKSSMESEKSGSSHSNNGQTTPGNDTGSQSSSGNGDLVGKSELSYHPTSIMNLCPPEESSSKINVICTWTAFSSGNAEDEVIYGQHHLRQLAVRPQAKSKGCPLTITANHRSEIEHDFTGGPMKMDIEVTVRNRLVESPVEFEFALERQADFELIGAERFRWTLDGGDEIVVPLHAIMSSSGIYNLQSLRLTVFVDNLQVPYLFPFQWIVKVNPNATI</sequence>
<feature type="compositionally biased region" description="Basic and acidic residues" evidence="2">
    <location>
        <begin position="1585"/>
        <end position="1594"/>
    </location>
</feature>
<evidence type="ECO:0000256" key="2">
    <source>
        <dbReference type="SAM" id="MobiDB-lite"/>
    </source>
</evidence>
<feature type="coiled-coil region" evidence="1">
    <location>
        <begin position="380"/>
        <end position="407"/>
    </location>
</feature>
<evidence type="ECO:0000256" key="1">
    <source>
        <dbReference type="SAM" id="Coils"/>
    </source>
</evidence>
<organism evidence="3">
    <name type="scientific">Ditylum brightwellii</name>
    <dbReference type="NCBI Taxonomy" id="49249"/>
    <lineage>
        <taxon>Eukaryota</taxon>
        <taxon>Sar</taxon>
        <taxon>Stramenopiles</taxon>
        <taxon>Ochrophyta</taxon>
        <taxon>Bacillariophyta</taxon>
        <taxon>Mediophyceae</taxon>
        <taxon>Lithodesmiophycidae</taxon>
        <taxon>Lithodesmiales</taxon>
        <taxon>Lithodesmiaceae</taxon>
        <taxon>Ditylum</taxon>
    </lineage>
</organism>
<dbReference type="Pfam" id="PF12739">
    <property type="entry name" value="TRAPPC-Trs85"/>
    <property type="match status" value="1"/>
</dbReference>
<gene>
    <name evidence="3" type="ORF">DBRI00130_LOCUS4668</name>
</gene>
<dbReference type="PANTHER" id="PTHR12975">
    <property type="entry name" value="TRANSPORT PROTEIN TRAPP"/>
    <property type="match status" value="1"/>
</dbReference>
<keyword evidence="1" id="KW-0175">Coiled coil</keyword>
<feature type="compositionally biased region" description="Basic and acidic residues" evidence="2">
    <location>
        <begin position="151"/>
        <end position="161"/>
    </location>
</feature>
<reference evidence="3" key="1">
    <citation type="submission" date="2021-01" db="EMBL/GenBank/DDBJ databases">
        <authorList>
            <person name="Corre E."/>
            <person name="Pelletier E."/>
            <person name="Niang G."/>
            <person name="Scheremetjew M."/>
            <person name="Finn R."/>
            <person name="Kale V."/>
            <person name="Holt S."/>
            <person name="Cochrane G."/>
            <person name="Meng A."/>
            <person name="Brown T."/>
            <person name="Cohen L."/>
        </authorList>
    </citation>
    <scope>NUCLEOTIDE SEQUENCE</scope>
    <source>
        <strain evidence="3">GSO104</strain>
    </source>
</reference>
<name>A0A7S4QLT6_9STRA</name>
<evidence type="ECO:0000313" key="3">
    <source>
        <dbReference type="EMBL" id="CAE4587487.1"/>
    </source>
</evidence>
<feature type="compositionally biased region" description="Pro residues" evidence="2">
    <location>
        <begin position="138"/>
        <end position="147"/>
    </location>
</feature>
<feature type="compositionally biased region" description="Basic and acidic residues" evidence="2">
    <location>
        <begin position="1607"/>
        <end position="1620"/>
    </location>
</feature>
<feature type="compositionally biased region" description="Polar residues" evidence="2">
    <location>
        <begin position="1628"/>
        <end position="1643"/>
    </location>
</feature>
<accession>A0A7S4QLT6</accession>
<dbReference type="GO" id="GO:1990072">
    <property type="term" value="C:TRAPPIII protein complex"/>
    <property type="evidence" value="ECO:0007669"/>
    <property type="project" value="TreeGrafter"/>
</dbReference>
<feature type="region of interest" description="Disordered" evidence="2">
    <location>
        <begin position="1"/>
        <end position="185"/>
    </location>
</feature>
<dbReference type="PANTHER" id="PTHR12975:SF6">
    <property type="entry name" value="TRAFFICKING PROTEIN PARTICLE COMPLEX SUBUNIT 8"/>
    <property type="match status" value="1"/>
</dbReference>
<protein>
    <recommendedName>
        <fullName evidence="4">Trafficking protein particle complex subunit 8</fullName>
    </recommendedName>
</protein>
<dbReference type="EMBL" id="HBNS01005733">
    <property type="protein sequence ID" value="CAE4587487.1"/>
    <property type="molecule type" value="Transcribed_RNA"/>
</dbReference>
<feature type="compositionally biased region" description="Pro residues" evidence="2">
    <location>
        <begin position="69"/>
        <end position="98"/>
    </location>
</feature>
<feature type="region of interest" description="Disordered" evidence="2">
    <location>
        <begin position="1161"/>
        <end position="1186"/>
    </location>
</feature>
<feature type="compositionally biased region" description="Polar residues" evidence="2">
    <location>
        <begin position="33"/>
        <end position="46"/>
    </location>
</feature>
<feature type="region of interest" description="Disordered" evidence="2">
    <location>
        <begin position="1585"/>
        <end position="1651"/>
    </location>
</feature>
<feature type="compositionally biased region" description="Pro residues" evidence="2">
    <location>
        <begin position="106"/>
        <end position="115"/>
    </location>
</feature>
<feature type="region of interest" description="Disordered" evidence="2">
    <location>
        <begin position="211"/>
        <end position="260"/>
    </location>
</feature>
<evidence type="ECO:0008006" key="4">
    <source>
        <dbReference type="Google" id="ProtNLM"/>
    </source>
</evidence>
<feature type="compositionally biased region" description="Pro residues" evidence="2">
    <location>
        <begin position="1"/>
        <end position="23"/>
    </location>
</feature>
<proteinExistence type="predicted"/>
<feature type="compositionally biased region" description="Low complexity" evidence="2">
    <location>
        <begin position="165"/>
        <end position="185"/>
    </location>
</feature>